<name>A0ABN7WE08_GIGMA</name>
<reference evidence="1 2" key="1">
    <citation type="submission" date="2021-06" db="EMBL/GenBank/DDBJ databases">
        <authorList>
            <person name="Kallberg Y."/>
            <person name="Tangrot J."/>
            <person name="Rosling A."/>
        </authorList>
    </citation>
    <scope>NUCLEOTIDE SEQUENCE [LARGE SCALE GENOMIC DNA]</scope>
    <source>
        <strain evidence="1 2">120-4 pot B 10/14</strain>
    </source>
</reference>
<accession>A0ABN7WE08</accession>
<comment type="caution">
    <text evidence="1">The sequence shown here is derived from an EMBL/GenBank/DDBJ whole genome shotgun (WGS) entry which is preliminary data.</text>
</comment>
<protein>
    <submittedName>
        <fullName evidence="1">40416_t:CDS:1</fullName>
    </submittedName>
</protein>
<organism evidence="1 2">
    <name type="scientific">Gigaspora margarita</name>
    <dbReference type="NCBI Taxonomy" id="4874"/>
    <lineage>
        <taxon>Eukaryota</taxon>
        <taxon>Fungi</taxon>
        <taxon>Fungi incertae sedis</taxon>
        <taxon>Mucoromycota</taxon>
        <taxon>Glomeromycotina</taxon>
        <taxon>Glomeromycetes</taxon>
        <taxon>Diversisporales</taxon>
        <taxon>Gigasporaceae</taxon>
        <taxon>Gigaspora</taxon>
    </lineage>
</organism>
<keyword evidence="2" id="KW-1185">Reference proteome</keyword>
<gene>
    <name evidence="1" type="ORF">GMARGA_LOCUS29728</name>
</gene>
<evidence type="ECO:0000313" key="1">
    <source>
        <dbReference type="EMBL" id="CAG8828535.1"/>
    </source>
</evidence>
<evidence type="ECO:0000313" key="2">
    <source>
        <dbReference type="Proteomes" id="UP000789901"/>
    </source>
</evidence>
<dbReference type="EMBL" id="CAJVQB010040552">
    <property type="protein sequence ID" value="CAG8828535.1"/>
    <property type="molecule type" value="Genomic_DNA"/>
</dbReference>
<dbReference type="Proteomes" id="UP000789901">
    <property type="component" value="Unassembled WGS sequence"/>
</dbReference>
<proteinExistence type="predicted"/>
<sequence>YLMINKSLSEAYSLELLDLLEASAIESNVGSTNESVSEICGTKEFELLM</sequence>
<feature type="non-terminal residue" evidence="1">
    <location>
        <position position="1"/>
    </location>
</feature>